<name>A0A816ZU96_BRANA</name>
<gene>
    <name evidence="1" type="ORF">DARMORV10_A08P08590.1</name>
</gene>
<proteinExistence type="predicted"/>
<dbReference type="GO" id="GO:0006913">
    <property type="term" value="P:nucleocytoplasmic transport"/>
    <property type="evidence" value="ECO:0007669"/>
    <property type="project" value="UniProtKB-ARBA"/>
</dbReference>
<organism evidence="1">
    <name type="scientific">Brassica napus</name>
    <name type="common">Rape</name>
    <dbReference type="NCBI Taxonomy" id="3708"/>
    <lineage>
        <taxon>Eukaryota</taxon>
        <taxon>Viridiplantae</taxon>
        <taxon>Streptophyta</taxon>
        <taxon>Embryophyta</taxon>
        <taxon>Tracheophyta</taxon>
        <taxon>Spermatophyta</taxon>
        <taxon>Magnoliopsida</taxon>
        <taxon>eudicotyledons</taxon>
        <taxon>Gunneridae</taxon>
        <taxon>Pentapetalae</taxon>
        <taxon>rosids</taxon>
        <taxon>malvids</taxon>
        <taxon>Brassicales</taxon>
        <taxon>Brassicaceae</taxon>
        <taxon>Brassiceae</taxon>
        <taxon>Brassica</taxon>
    </lineage>
</organism>
<dbReference type="PANTHER" id="PTHR21286">
    <property type="entry name" value="NUCLEAR PORE COMPLEX PROTEIN NUP160"/>
    <property type="match status" value="1"/>
</dbReference>
<dbReference type="Proteomes" id="UP001295469">
    <property type="component" value="Chromosome A08"/>
</dbReference>
<reference evidence="1" key="1">
    <citation type="submission" date="2021-01" db="EMBL/GenBank/DDBJ databases">
        <authorList>
            <consortium name="Genoscope - CEA"/>
            <person name="William W."/>
        </authorList>
    </citation>
    <scope>NUCLEOTIDE SEQUENCE</scope>
</reference>
<dbReference type="EMBL" id="HG994362">
    <property type="protein sequence ID" value="CAF2225571.1"/>
    <property type="molecule type" value="Genomic_DNA"/>
</dbReference>
<dbReference type="AlphaFoldDB" id="A0A816ZU96"/>
<accession>A0A816ZU96</accession>
<evidence type="ECO:0000313" key="1">
    <source>
        <dbReference type="EMBL" id="CAF2225571.1"/>
    </source>
</evidence>
<dbReference type="GO" id="GO:0005643">
    <property type="term" value="C:nuclear pore"/>
    <property type="evidence" value="ECO:0007669"/>
    <property type="project" value="UniProtKB-ARBA"/>
</dbReference>
<protein>
    <submittedName>
        <fullName evidence="1">(rape) hypothetical protein</fullName>
    </submittedName>
</protein>
<sequence>MYFSFNNIEPKRDQSCIDLDKLQNEFLLVDVKPGSKKLVDQEDEVTHSPDRNPAVQGSKLAGDWEILEKRYKDIHARLPVTVASTLLQTDSCIEMPLWLVQMFKVISC</sequence>
<dbReference type="InterPro" id="IPR021717">
    <property type="entry name" value="Nucleoporin_Nup160"/>
</dbReference>
<dbReference type="PANTHER" id="PTHR21286:SF0">
    <property type="entry name" value="NUCLEAR PORE COMPLEX PROTEIN NUP160"/>
    <property type="match status" value="1"/>
</dbReference>